<dbReference type="EMBL" id="CP052757">
    <property type="protein sequence ID" value="QJW34888.1"/>
    <property type="molecule type" value="Genomic_DNA"/>
</dbReference>
<dbReference type="InterPro" id="IPR012908">
    <property type="entry name" value="PGAP1-ab_dom-like"/>
</dbReference>
<keyword evidence="4" id="KW-1185">Reference proteome</keyword>
<dbReference type="OrthoDB" id="5095936at2"/>
<organism evidence="3 4">
    <name type="scientific">Cellulosimicrobium protaetiae</name>
    <dbReference type="NCBI Taxonomy" id="2587808"/>
    <lineage>
        <taxon>Bacteria</taxon>
        <taxon>Bacillati</taxon>
        <taxon>Actinomycetota</taxon>
        <taxon>Actinomycetes</taxon>
        <taxon>Micrococcales</taxon>
        <taxon>Promicromonosporaceae</taxon>
        <taxon>Cellulosimicrobium</taxon>
    </lineage>
</organism>
<feature type="compositionally biased region" description="Pro residues" evidence="1">
    <location>
        <begin position="516"/>
        <end position="533"/>
    </location>
</feature>
<dbReference type="SUPFAM" id="SSF53474">
    <property type="entry name" value="alpha/beta-Hydrolases"/>
    <property type="match status" value="1"/>
</dbReference>
<evidence type="ECO:0000256" key="1">
    <source>
        <dbReference type="SAM" id="MobiDB-lite"/>
    </source>
</evidence>
<dbReference type="AlphaFoldDB" id="A0A6M5UCS7"/>
<evidence type="ECO:0000259" key="2">
    <source>
        <dbReference type="Pfam" id="PF07819"/>
    </source>
</evidence>
<dbReference type="RefSeq" id="WP_154797133.1">
    <property type="nucleotide sequence ID" value="NZ_CP052757.1"/>
</dbReference>
<accession>A0A6M5UCS7</accession>
<evidence type="ECO:0000313" key="3">
    <source>
        <dbReference type="EMBL" id="QJW34888.1"/>
    </source>
</evidence>
<proteinExistence type="predicted"/>
<reference evidence="4" key="1">
    <citation type="journal article" date="2022" name="Int. J. Syst. Evol. Microbiol.">
        <title>Cellulosimicrobium protaetiae sp. nov., isolated from the gut of the larva of Protaetia brevitarsis seulensis.</title>
        <authorList>
            <person name="Le Han H."/>
            <person name="Nguyen T.T.H."/>
            <person name="Li Z."/>
            <person name="Shin N.R."/>
            <person name="Kim S.G."/>
        </authorList>
    </citation>
    <scope>NUCLEOTIDE SEQUENCE [LARGE SCALE GENOMIC DNA]</scope>
    <source>
        <strain evidence="4">BI34</strain>
    </source>
</reference>
<protein>
    <recommendedName>
        <fullName evidence="2">GPI inositol-deacylase PGAP1-like alpha/beta domain-containing protein</fullName>
    </recommendedName>
</protein>
<dbReference type="Pfam" id="PF07819">
    <property type="entry name" value="PGAP1"/>
    <property type="match status" value="1"/>
</dbReference>
<name>A0A6M5UCS7_9MICO</name>
<feature type="domain" description="GPI inositol-deacylase PGAP1-like alpha/beta" evidence="2">
    <location>
        <begin position="339"/>
        <end position="384"/>
    </location>
</feature>
<dbReference type="Gene3D" id="3.40.50.1820">
    <property type="entry name" value="alpha/beta hydrolase"/>
    <property type="match status" value="1"/>
</dbReference>
<sequence length="567" mass="57965">MSGPGPAPVVVVRGGAEATAVETAAVVAQAVALGARADLVAGSLAALRDARESVDVVTASPTSFGGRLAGPAPLRATTGWDVHATPFWSAEVRAARAAALEAFDLAIGVAEQQEQGLRLLAARLHQAVRVYDDADAAATALWQDIALLVAGGLSPVGAAVAGVASLLAMGTVGAWVSLKQGRPSVYPFITSGQSLHPATIRALSRAIGVFDVDRPWYQMPTVGNGASVLRGLLQPLRDRFLRDPEVRLVDPTYDLPTPTDVRSALGAVEALKTDSTLSIQRIVKDDGTPTWVVAIPGTQPFNLRSVFNMTSNYQLMDDDPAVRAQADSARAVMDAMRQAGIAPDDDVVLVGHSQGGIIASTVAAATVGTYNVRHVVTAGSPIGGHDLPPGVKGTHLETQGEGISDTDGAENRATADQVTVTGAFVAPGGGPTAEWPHSVPFHQEVLDAAVEVGDRGLEEHLTGFEALLDGEADEPLVYEARLVPDPDTTFCIGDVAIPRSLTPPWLPGTPFPGAPGVPLPGVPSPAPPSPGLPALPGFPATGGPGAGDLTAPGPDGAGDGTGDGESR</sequence>
<feature type="region of interest" description="Disordered" evidence="1">
    <location>
        <begin position="516"/>
        <end position="567"/>
    </location>
</feature>
<dbReference type="KEGG" id="cprt:FIC82_000400"/>
<gene>
    <name evidence="3" type="ORF">FIC82_000400</name>
</gene>
<evidence type="ECO:0000313" key="4">
    <source>
        <dbReference type="Proteomes" id="UP000451354"/>
    </source>
</evidence>
<dbReference type="GO" id="GO:0016788">
    <property type="term" value="F:hydrolase activity, acting on ester bonds"/>
    <property type="evidence" value="ECO:0007669"/>
    <property type="project" value="InterPro"/>
</dbReference>
<dbReference type="Proteomes" id="UP000451354">
    <property type="component" value="Chromosome"/>
</dbReference>
<feature type="compositionally biased region" description="Gly residues" evidence="1">
    <location>
        <begin position="555"/>
        <end position="567"/>
    </location>
</feature>
<dbReference type="InterPro" id="IPR029058">
    <property type="entry name" value="AB_hydrolase_fold"/>
</dbReference>